<dbReference type="Proteomes" id="UP000246740">
    <property type="component" value="Unassembled WGS sequence"/>
</dbReference>
<keyword evidence="3" id="KW-1185">Reference proteome</keyword>
<feature type="chain" id="PRO_5016277964" evidence="1">
    <location>
        <begin position="20"/>
        <end position="232"/>
    </location>
</feature>
<accession>A0A317XPC8</accession>
<organism evidence="2 3">
    <name type="scientific">Testicularia cyperi</name>
    <dbReference type="NCBI Taxonomy" id="1882483"/>
    <lineage>
        <taxon>Eukaryota</taxon>
        <taxon>Fungi</taxon>
        <taxon>Dikarya</taxon>
        <taxon>Basidiomycota</taxon>
        <taxon>Ustilaginomycotina</taxon>
        <taxon>Ustilaginomycetes</taxon>
        <taxon>Ustilaginales</taxon>
        <taxon>Anthracoideaceae</taxon>
        <taxon>Testicularia</taxon>
    </lineage>
</organism>
<sequence length="232" mass="26505">MIAMLLSLSTCTTLSSLVGVPLPEEGAVYPLIDPRHRFWREPVPQLRRSPSGLARQKYASLVTYEGTPVFNTDQLDVDTAHQALRDFNSFYIFQTEPPDDTIDYVRNVFLVHKNDASDTPLKREAGLLIKPVLLPLINSALYTEQKSGRLVRGLVHGWRLDSIPKNYKEPDWEKVKEQAEEFPIPSPDIEYIEAIRDQLQTTGMARIKQSWSGYRFLLRATKDMGVQVKYLA</sequence>
<evidence type="ECO:0000313" key="2">
    <source>
        <dbReference type="EMBL" id="PWY99719.1"/>
    </source>
</evidence>
<gene>
    <name evidence="2" type="ORF">BCV70DRAFT_206715</name>
</gene>
<dbReference type="AlphaFoldDB" id="A0A317XPC8"/>
<name>A0A317XPC8_9BASI</name>
<evidence type="ECO:0000256" key="1">
    <source>
        <dbReference type="SAM" id="SignalP"/>
    </source>
</evidence>
<dbReference type="InParanoid" id="A0A317XPC8"/>
<reference evidence="2 3" key="1">
    <citation type="journal article" date="2018" name="Mol. Biol. Evol.">
        <title>Broad Genomic Sampling Reveals a Smut Pathogenic Ancestry of the Fungal Clade Ustilaginomycotina.</title>
        <authorList>
            <person name="Kijpornyongpan T."/>
            <person name="Mondo S.J."/>
            <person name="Barry K."/>
            <person name="Sandor L."/>
            <person name="Lee J."/>
            <person name="Lipzen A."/>
            <person name="Pangilinan J."/>
            <person name="LaButti K."/>
            <person name="Hainaut M."/>
            <person name="Henrissat B."/>
            <person name="Grigoriev I.V."/>
            <person name="Spatafora J.W."/>
            <person name="Aime M.C."/>
        </authorList>
    </citation>
    <scope>NUCLEOTIDE SEQUENCE [LARGE SCALE GENOMIC DNA]</scope>
    <source>
        <strain evidence="2 3">MCA 3645</strain>
    </source>
</reference>
<protein>
    <submittedName>
        <fullName evidence="2">Uncharacterized protein</fullName>
    </submittedName>
</protein>
<proteinExistence type="predicted"/>
<keyword evidence="1" id="KW-0732">Signal</keyword>
<dbReference type="EMBL" id="KZ819194">
    <property type="protein sequence ID" value="PWY99719.1"/>
    <property type="molecule type" value="Genomic_DNA"/>
</dbReference>
<evidence type="ECO:0000313" key="3">
    <source>
        <dbReference type="Proteomes" id="UP000246740"/>
    </source>
</evidence>
<feature type="signal peptide" evidence="1">
    <location>
        <begin position="1"/>
        <end position="19"/>
    </location>
</feature>